<dbReference type="InterPro" id="IPR025282">
    <property type="entry name" value="DUF4214"/>
</dbReference>
<comment type="caution">
    <text evidence="3">The sequence shown here is derived from an EMBL/GenBank/DDBJ whole genome shotgun (WGS) entry which is preliminary data.</text>
</comment>
<sequence length="191" mass="23207">MKPILLTITGLIMTTALAAPAQAQRRYCIVSEYNSEVVCGRRATEREVEWYNRRYDRRERRRDDGRYDRRYDNSRDTRRRDYVYTEINDLYRDVLGRSGDRRGIRTYADRILSGDWDYAKVRRELAGSREARERINQLYREILRRDADRDGLRTYQKNLERGWSLERVRRDLLESDEARRSRAGGRIRRRF</sequence>
<dbReference type="Pfam" id="PF13946">
    <property type="entry name" value="DUF4214"/>
    <property type="match status" value="1"/>
</dbReference>
<dbReference type="EMBL" id="JAAHFQ010000493">
    <property type="protein sequence ID" value="NER30133.1"/>
    <property type="molecule type" value="Genomic_DNA"/>
</dbReference>
<organism evidence="3">
    <name type="scientific">Symploca sp. SIO1C4</name>
    <dbReference type="NCBI Taxonomy" id="2607765"/>
    <lineage>
        <taxon>Bacteria</taxon>
        <taxon>Bacillati</taxon>
        <taxon>Cyanobacteriota</taxon>
        <taxon>Cyanophyceae</taxon>
        <taxon>Coleofasciculales</taxon>
        <taxon>Coleofasciculaceae</taxon>
        <taxon>Symploca</taxon>
    </lineage>
</organism>
<evidence type="ECO:0000313" key="3">
    <source>
        <dbReference type="EMBL" id="NER30133.1"/>
    </source>
</evidence>
<keyword evidence="1" id="KW-0732">Signal</keyword>
<dbReference type="AlphaFoldDB" id="A0A6B3NET3"/>
<proteinExistence type="predicted"/>
<feature type="chain" id="PRO_5025648951" evidence="1">
    <location>
        <begin position="19"/>
        <end position="191"/>
    </location>
</feature>
<gene>
    <name evidence="3" type="ORF">F6J89_21555</name>
</gene>
<name>A0A6B3NET3_9CYAN</name>
<protein>
    <submittedName>
        <fullName evidence="3">DUF4214 domain-containing protein</fullName>
    </submittedName>
</protein>
<feature type="domain" description="DUF4214" evidence="2">
    <location>
        <begin position="135"/>
        <end position="179"/>
    </location>
</feature>
<accession>A0A6B3NET3</accession>
<reference evidence="3" key="1">
    <citation type="submission" date="2019-11" db="EMBL/GenBank/DDBJ databases">
        <title>Genomic insights into an expanded diversity of filamentous marine cyanobacteria reveals the extraordinary biosynthetic potential of Moorea and Okeania.</title>
        <authorList>
            <person name="Ferreira Leao T."/>
            <person name="Wang M."/>
            <person name="Moss N."/>
            <person name="Da Silva R."/>
            <person name="Sanders J."/>
            <person name="Nurk S."/>
            <person name="Gurevich A."/>
            <person name="Humphrey G."/>
            <person name="Reher R."/>
            <person name="Zhu Q."/>
            <person name="Belda-Ferre P."/>
            <person name="Glukhov E."/>
            <person name="Rex R."/>
            <person name="Dorrestein P.C."/>
            <person name="Knight R."/>
            <person name="Pevzner P."/>
            <person name="Gerwick W.H."/>
            <person name="Gerwick L."/>
        </authorList>
    </citation>
    <scope>NUCLEOTIDE SEQUENCE</scope>
    <source>
        <strain evidence="3">SIO1C4</strain>
    </source>
</reference>
<feature type="signal peptide" evidence="1">
    <location>
        <begin position="1"/>
        <end position="18"/>
    </location>
</feature>
<evidence type="ECO:0000256" key="1">
    <source>
        <dbReference type="SAM" id="SignalP"/>
    </source>
</evidence>
<evidence type="ECO:0000259" key="2">
    <source>
        <dbReference type="Pfam" id="PF13946"/>
    </source>
</evidence>